<reference evidence="2" key="1">
    <citation type="journal article" date="2020" name="Fungal Divers.">
        <title>Resolving the Mortierellaceae phylogeny through synthesis of multi-gene phylogenetics and phylogenomics.</title>
        <authorList>
            <person name="Vandepol N."/>
            <person name="Liber J."/>
            <person name="Desiro A."/>
            <person name="Na H."/>
            <person name="Kennedy M."/>
            <person name="Barry K."/>
            <person name="Grigoriev I.V."/>
            <person name="Miller A.N."/>
            <person name="O'Donnell K."/>
            <person name="Stajich J.E."/>
            <person name="Bonito G."/>
        </authorList>
    </citation>
    <scope>NUCLEOTIDE SEQUENCE</scope>
    <source>
        <strain evidence="2">KOD1015</strain>
    </source>
</reference>
<gene>
    <name evidence="2" type="ORF">BGW38_009613</name>
</gene>
<organism evidence="2 3">
    <name type="scientific">Lunasporangiospora selenospora</name>
    <dbReference type="NCBI Taxonomy" id="979761"/>
    <lineage>
        <taxon>Eukaryota</taxon>
        <taxon>Fungi</taxon>
        <taxon>Fungi incertae sedis</taxon>
        <taxon>Mucoromycota</taxon>
        <taxon>Mortierellomycotina</taxon>
        <taxon>Mortierellomycetes</taxon>
        <taxon>Mortierellales</taxon>
        <taxon>Mortierellaceae</taxon>
        <taxon>Lunasporangiospora</taxon>
    </lineage>
</organism>
<evidence type="ECO:0000256" key="1">
    <source>
        <dbReference type="SAM" id="MobiDB-lite"/>
    </source>
</evidence>
<comment type="caution">
    <text evidence="2">The sequence shown here is derived from an EMBL/GenBank/DDBJ whole genome shotgun (WGS) entry which is preliminary data.</text>
</comment>
<protein>
    <submittedName>
        <fullName evidence="2">Uncharacterized protein</fullName>
    </submittedName>
</protein>
<proteinExistence type="predicted"/>
<feature type="compositionally biased region" description="Polar residues" evidence="1">
    <location>
        <begin position="80"/>
        <end position="92"/>
    </location>
</feature>
<keyword evidence="3" id="KW-1185">Reference proteome</keyword>
<dbReference type="EMBL" id="JAABOA010000716">
    <property type="protein sequence ID" value="KAF9583384.1"/>
    <property type="molecule type" value="Genomic_DNA"/>
</dbReference>
<sequence>MPAIVNPEAAVPAASSLAPQGLLPQNGALDVLGQRMASNAVDTPISLSDFADEDLLAGIAGFSSASNGGASSSQVPAGANINQTQLLSGSRP</sequence>
<evidence type="ECO:0000313" key="2">
    <source>
        <dbReference type="EMBL" id="KAF9583384.1"/>
    </source>
</evidence>
<accession>A0A9P6FXU4</accession>
<name>A0A9P6FXU4_9FUNG</name>
<dbReference type="AlphaFoldDB" id="A0A9P6FXU4"/>
<evidence type="ECO:0000313" key="3">
    <source>
        <dbReference type="Proteomes" id="UP000780801"/>
    </source>
</evidence>
<dbReference type="Proteomes" id="UP000780801">
    <property type="component" value="Unassembled WGS sequence"/>
</dbReference>
<feature type="region of interest" description="Disordered" evidence="1">
    <location>
        <begin position="65"/>
        <end position="92"/>
    </location>
</feature>